<evidence type="ECO:0000313" key="8">
    <source>
        <dbReference type="EMBL" id="OGN27681.1"/>
    </source>
</evidence>
<evidence type="ECO:0000313" key="9">
    <source>
        <dbReference type="Proteomes" id="UP000178444"/>
    </source>
</evidence>
<name>A0A1F8GQS2_9BACT</name>
<keyword evidence="1" id="KW-0540">Nuclease</keyword>
<dbReference type="Proteomes" id="UP000178444">
    <property type="component" value="Unassembled WGS sequence"/>
</dbReference>
<evidence type="ECO:0000256" key="2">
    <source>
        <dbReference type="ARBA" id="ARBA00022723"/>
    </source>
</evidence>
<accession>A0A1F8GQS2</accession>
<evidence type="ECO:0000256" key="3">
    <source>
        <dbReference type="ARBA" id="ARBA00022759"/>
    </source>
</evidence>
<comment type="caution">
    <text evidence="8">The sequence shown here is derived from an EMBL/GenBank/DDBJ whole genome shotgun (WGS) entry which is preliminary data.</text>
</comment>
<evidence type="ECO:0000256" key="6">
    <source>
        <dbReference type="ARBA" id="ARBA00023118"/>
    </source>
</evidence>
<evidence type="ECO:0000256" key="4">
    <source>
        <dbReference type="ARBA" id="ARBA00022801"/>
    </source>
</evidence>
<dbReference type="SUPFAM" id="SSF143430">
    <property type="entry name" value="TTP0101/SSO1404-like"/>
    <property type="match status" value="1"/>
</dbReference>
<keyword evidence="4" id="KW-0378">Hydrolase</keyword>
<keyword evidence="5" id="KW-0460">Magnesium</keyword>
<evidence type="ECO:0000256" key="5">
    <source>
        <dbReference type="ARBA" id="ARBA00022842"/>
    </source>
</evidence>
<dbReference type="InterPro" id="IPR048846">
    <property type="entry name" value="PaaX-like_central"/>
</dbReference>
<reference evidence="8 9" key="1">
    <citation type="journal article" date="2016" name="Nat. Commun.">
        <title>Thousands of microbial genomes shed light on interconnected biogeochemical processes in an aquifer system.</title>
        <authorList>
            <person name="Anantharaman K."/>
            <person name="Brown C.T."/>
            <person name="Hug L.A."/>
            <person name="Sharon I."/>
            <person name="Castelle C.J."/>
            <person name="Probst A.J."/>
            <person name="Thomas B.C."/>
            <person name="Singh A."/>
            <person name="Wilkins M.J."/>
            <person name="Karaoz U."/>
            <person name="Brodie E.L."/>
            <person name="Williams K.H."/>
            <person name="Hubbard S.S."/>
            <person name="Banfield J.F."/>
        </authorList>
    </citation>
    <scope>NUCLEOTIDE SEQUENCE [LARGE SCALE GENOMIC DNA]</scope>
</reference>
<keyword evidence="3 8" id="KW-0255">Endonuclease</keyword>
<keyword evidence="2" id="KW-0479">Metal-binding</keyword>
<dbReference type="InterPro" id="IPR021127">
    <property type="entry name" value="CRISPR_associated_Cas2"/>
</dbReference>
<evidence type="ECO:0000259" key="7">
    <source>
        <dbReference type="Pfam" id="PF20803"/>
    </source>
</evidence>
<dbReference type="Pfam" id="PF20803">
    <property type="entry name" value="PaaX_M"/>
    <property type="match status" value="1"/>
</dbReference>
<dbReference type="AlphaFoldDB" id="A0A1F8GQS2"/>
<dbReference type="Gene3D" id="3.30.70.2650">
    <property type="match status" value="1"/>
</dbReference>
<sequence>MIKEKEKFASLFAEFILTMATEIPRVFIDSHPIYRKARLRGYRKQQIEAGLNNLASRRILKRSGRFYKITPEGKKWAEKYYGRYFRMQHGKWDGKWRVILFDIPTDKESQRQAFKKRLKNIGAYMVQKSVFAFPYPCQEEIGDWCRDLELSEHVDVLTTDNLGAREPDARKHFEI</sequence>
<keyword evidence="6" id="KW-0051">Antiviral defense</keyword>
<gene>
    <name evidence="8" type="ORF">A2941_01695</name>
</gene>
<dbReference type="EMBL" id="MGKO01000008">
    <property type="protein sequence ID" value="OGN27681.1"/>
    <property type="molecule type" value="Genomic_DNA"/>
</dbReference>
<protein>
    <submittedName>
        <fullName evidence="8">CRISPR-associated endonuclease Cas2</fullName>
    </submittedName>
</protein>
<evidence type="ECO:0000256" key="1">
    <source>
        <dbReference type="ARBA" id="ARBA00022722"/>
    </source>
</evidence>
<dbReference type="GO" id="GO:0043571">
    <property type="term" value="P:maintenance of CRISPR repeat elements"/>
    <property type="evidence" value="ECO:0007669"/>
    <property type="project" value="InterPro"/>
</dbReference>
<dbReference type="NCBIfam" id="TIGR01573">
    <property type="entry name" value="cas2"/>
    <property type="match status" value="1"/>
</dbReference>
<feature type="domain" description="Transcriptional repressor PaaX-like central Cas2-like" evidence="7">
    <location>
        <begin position="91"/>
        <end position="168"/>
    </location>
</feature>
<proteinExistence type="predicted"/>
<dbReference type="GO" id="GO:0004521">
    <property type="term" value="F:RNA endonuclease activity"/>
    <property type="evidence" value="ECO:0007669"/>
    <property type="project" value="InterPro"/>
</dbReference>
<organism evidence="8 9">
    <name type="scientific">Candidatus Yanofskybacteria bacterium RIFCSPLOWO2_01_FULL_49_17</name>
    <dbReference type="NCBI Taxonomy" id="1802700"/>
    <lineage>
        <taxon>Bacteria</taxon>
        <taxon>Candidatus Yanofskyibacteriota</taxon>
    </lineage>
</organism>